<evidence type="ECO:0000313" key="1">
    <source>
        <dbReference type="EMBL" id="CAK8996192.1"/>
    </source>
</evidence>
<dbReference type="Proteomes" id="UP001642484">
    <property type="component" value="Unassembled WGS sequence"/>
</dbReference>
<keyword evidence="2" id="KW-1185">Reference proteome</keyword>
<accession>A0ABP0I0R1</accession>
<organism evidence="1 2">
    <name type="scientific">Durusdinium trenchii</name>
    <dbReference type="NCBI Taxonomy" id="1381693"/>
    <lineage>
        <taxon>Eukaryota</taxon>
        <taxon>Sar</taxon>
        <taxon>Alveolata</taxon>
        <taxon>Dinophyceae</taxon>
        <taxon>Suessiales</taxon>
        <taxon>Symbiodiniaceae</taxon>
        <taxon>Durusdinium</taxon>
    </lineage>
</organism>
<protein>
    <submittedName>
        <fullName evidence="1">Uncharacterized protein</fullName>
    </submittedName>
</protein>
<evidence type="ECO:0000313" key="2">
    <source>
        <dbReference type="Proteomes" id="UP001642484"/>
    </source>
</evidence>
<gene>
    <name evidence="1" type="ORF">CCMP2556_LOCUS4353</name>
</gene>
<name>A0ABP0I0R1_9DINO</name>
<reference evidence="1 2" key="1">
    <citation type="submission" date="2024-02" db="EMBL/GenBank/DDBJ databases">
        <authorList>
            <person name="Chen Y."/>
            <person name="Shah S."/>
            <person name="Dougan E. K."/>
            <person name="Thang M."/>
            <person name="Chan C."/>
        </authorList>
    </citation>
    <scope>NUCLEOTIDE SEQUENCE [LARGE SCALE GENOMIC DNA]</scope>
</reference>
<comment type="caution">
    <text evidence="1">The sequence shown here is derived from an EMBL/GenBank/DDBJ whole genome shotgun (WGS) entry which is preliminary data.</text>
</comment>
<dbReference type="EMBL" id="CAXAMN010001780">
    <property type="protein sequence ID" value="CAK8996192.1"/>
    <property type="molecule type" value="Genomic_DNA"/>
</dbReference>
<sequence>MSNLISESSKESFGTWSSSSPIDSFLKLQHQLRPGWYFVVFVVNATATALLFPVDDPDYHHYQDHSISLQRSRWCFCLLMLASLGCGCAAAFLTKRAGASAHVRSASGHSISLWFESMLASMSLAPCGFRYGFIPVGNHHSWHMGFALCRGLLYLIGSFLLERLIASRMDLLEQVSNQNYCSGCVRRLLWVQAWGAGMMSVFCFGMGIVYVVCGRMWDKFLCAALAIAMFTSLCEVVTSLVVAGSLARSFLHLRRVLYEAELEDVPAAAKSLRRALRFAALQAIGVSFSLVLTIVVVPFVLGENLGVIVDDDAVYAISLLQALDLLGHALAVLLLSGSHRLPKVHQTSYQAGRQLPCWACPSQNRAVPEKETAWSPTWKAKIEELSLRGMTLRSLLHFYQEHLPSMPDWTYTPKDHKTRDVVRRVIIPLTSQEELAFAVSALNRDGAQRAQVMVTHNWGNSFKHMLAAVVSDALQECSFKMAAQLLEEDCAFLFGILARSGRLDDTYWICAFAVNQHTSICHNNPYDRDPLTNELHPVCACSCVNISDADGQSSSSEINKFDDMMYHHATTGICRQVIAVDKSFELFRRAWCVAEIAEAKRLDMTQSLKLLSKATIQTLEVLDVRSMNASSEKDKELILGKIQNIDEFNAQLQALIFDPTSGLVASWNTMDSLQQVGEVGRLIRWGLADAGTGKVWNAWDADEPF</sequence>
<proteinExistence type="predicted"/>